<keyword evidence="3 6" id="KW-0347">Helicase</keyword>
<dbReference type="Proteomes" id="UP000241190">
    <property type="component" value="Unassembled WGS sequence"/>
</dbReference>
<keyword evidence="1" id="KW-0547">Nucleotide-binding</keyword>
<name>A0ABX5GMK7_9GAMM</name>
<protein>
    <submittedName>
        <fullName evidence="6">ATP-dependent helicase</fullName>
    </submittedName>
</protein>
<evidence type="ECO:0000256" key="4">
    <source>
        <dbReference type="ARBA" id="ARBA00022840"/>
    </source>
</evidence>
<dbReference type="Pfam" id="PF13245">
    <property type="entry name" value="AAA_19"/>
    <property type="match status" value="1"/>
</dbReference>
<dbReference type="InterPro" id="IPR000212">
    <property type="entry name" value="DNA_helicase_UvrD/REP"/>
</dbReference>
<dbReference type="PANTHER" id="PTHR11070">
    <property type="entry name" value="UVRD / RECB / PCRA DNA HELICASE FAMILY MEMBER"/>
    <property type="match status" value="1"/>
</dbReference>
<dbReference type="Pfam" id="PF13361">
    <property type="entry name" value="UvrD_C"/>
    <property type="match status" value="1"/>
</dbReference>
<comment type="caution">
    <text evidence="6">The sequence shown here is derived from an EMBL/GenBank/DDBJ whole genome shotgun (WGS) entry which is preliminary data.</text>
</comment>
<keyword evidence="2" id="KW-0378">Hydrolase</keyword>
<keyword evidence="4" id="KW-0067">ATP-binding</keyword>
<dbReference type="InterPro" id="IPR027417">
    <property type="entry name" value="P-loop_NTPase"/>
</dbReference>
<organism evidence="6 7">
    <name type="scientific">Photobacterium iliopiscarium</name>
    <dbReference type="NCBI Taxonomy" id="56192"/>
    <lineage>
        <taxon>Bacteria</taxon>
        <taxon>Pseudomonadati</taxon>
        <taxon>Pseudomonadota</taxon>
        <taxon>Gammaproteobacteria</taxon>
        <taxon>Vibrionales</taxon>
        <taxon>Vibrionaceae</taxon>
        <taxon>Photobacterium</taxon>
    </lineage>
</organism>
<evidence type="ECO:0000259" key="5">
    <source>
        <dbReference type="Pfam" id="PF13361"/>
    </source>
</evidence>
<dbReference type="SUPFAM" id="SSF52540">
    <property type="entry name" value="P-loop containing nucleoside triphosphate hydrolases"/>
    <property type="match status" value="1"/>
</dbReference>
<dbReference type="RefSeq" id="WP_045038796.1">
    <property type="nucleotide sequence ID" value="NZ_JZSR01000061.1"/>
</dbReference>
<dbReference type="PANTHER" id="PTHR11070:SF30">
    <property type="entry name" value="F-BOX DNA HELICASE 1"/>
    <property type="match status" value="1"/>
</dbReference>
<dbReference type="EMBL" id="PYOP01000051">
    <property type="protein sequence ID" value="PSW91404.1"/>
    <property type="molecule type" value="Genomic_DNA"/>
</dbReference>
<dbReference type="Gene3D" id="3.40.50.300">
    <property type="entry name" value="P-loop containing nucleotide triphosphate hydrolases"/>
    <property type="match status" value="2"/>
</dbReference>
<accession>A0ABX5GMK7</accession>
<evidence type="ECO:0000256" key="2">
    <source>
        <dbReference type="ARBA" id="ARBA00022801"/>
    </source>
</evidence>
<proteinExistence type="predicted"/>
<evidence type="ECO:0000256" key="3">
    <source>
        <dbReference type="ARBA" id="ARBA00022806"/>
    </source>
</evidence>
<dbReference type="GO" id="GO:0004386">
    <property type="term" value="F:helicase activity"/>
    <property type="evidence" value="ECO:0007669"/>
    <property type="project" value="UniProtKB-KW"/>
</dbReference>
<feature type="domain" description="UvrD-like helicase C-terminal" evidence="5">
    <location>
        <begin position="368"/>
        <end position="459"/>
    </location>
</feature>
<reference evidence="6 7" key="1">
    <citation type="submission" date="2018-03" db="EMBL/GenBank/DDBJ databases">
        <title>Whole genome sequencing of Histamine producing bacteria.</title>
        <authorList>
            <person name="Butler K."/>
        </authorList>
    </citation>
    <scope>NUCLEOTIDE SEQUENCE [LARGE SCALE GENOMIC DNA]</scope>
    <source>
        <strain evidence="6 7">ATCC 51761</strain>
    </source>
</reference>
<evidence type="ECO:0000313" key="6">
    <source>
        <dbReference type="EMBL" id="PSW91404.1"/>
    </source>
</evidence>
<evidence type="ECO:0000313" key="7">
    <source>
        <dbReference type="Proteomes" id="UP000241190"/>
    </source>
</evidence>
<evidence type="ECO:0000256" key="1">
    <source>
        <dbReference type="ARBA" id="ARBA00022741"/>
    </source>
</evidence>
<keyword evidence="7" id="KW-1185">Reference proteome</keyword>
<dbReference type="InterPro" id="IPR014017">
    <property type="entry name" value="DNA_helicase_UvrD-like_C"/>
</dbReference>
<sequence>MVSLTIEQQEIVDFQGEYLVVNAYAGTGKTTVLNAFASKYSDKQWLYLAFNRAIRDEAQASFPSNVECLTSHQLAYRVVGKHYRSKLQNNLSLMEVANEIKTTDWAYAAVVKRALLYFLASDSEQLSLELMEAIPDVPKNLRGMVYHHVLMLWDNMTNEKHHFPMVHDGYLKLYQLLQPNVSSFCDGILFDEAQDVNAVTRHIVLNQTVPWVMVGDKHQQIYRFRGAINAMDHQSICDVPRLALTHSFRYGPNIAKLASKLLQLKGDTVTLVGMGGKDSVDDLSKTKAIKKHHAILHRTVAGVIDSALQSVRCYWVGGINNYRLEDIEDMFWFSVGSRSHIRNKRLVAPFRDFNHYREVAKEGQDSEMLQTIKLIDKYPDLPQRLKQLRKQAVREESKANITVSTAHRAKGLEWPIVVICDDFPHLLEEDVDKRDVLSLIDEINLLYVAVTRSLQTLIIPDSIRQLTINSKKRTELQHFLTQLNQK</sequence>
<gene>
    <name evidence="6" type="ORF">C9J52_19175</name>
</gene>